<keyword evidence="3" id="KW-1185">Reference proteome</keyword>
<evidence type="ECO:0000313" key="3">
    <source>
        <dbReference type="Proteomes" id="UP000789396"/>
    </source>
</evidence>
<dbReference type="Proteomes" id="UP000789396">
    <property type="component" value="Unassembled WGS sequence"/>
</dbReference>
<feature type="non-terminal residue" evidence="2">
    <location>
        <position position="1"/>
    </location>
</feature>
<name>A0A9N8WAC9_9GLOM</name>
<dbReference type="AlphaFoldDB" id="A0A9N8WAC9"/>
<reference evidence="2" key="1">
    <citation type="submission" date="2021-06" db="EMBL/GenBank/DDBJ databases">
        <authorList>
            <person name="Kallberg Y."/>
            <person name="Tangrot J."/>
            <person name="Rosling A."/>
        </authorList>
    </citation>
    <scope>NUCLEOTIDE SEQUENCE</scope>
    <source>
        <strain evidence="2">IN212</strain>
    </source>
</reference>
<evidence type="ECO:0000313" key="2">
    <source>
        <dbReference type="EMBL" id="CAG8476557.1"/>
    </source>
</evidence>
<organism evidence="2 3">
    <name type="scientific">Racocetra fulgida</name>
    <dbReference type="NCBI Taxonomy" id="60492"/>
    <lineage>
        <taxon>Eukaryota</taxon>
        <taxon>Fungi</taxon>
        <taxon>Fungi incertae sedis</taxon>
        <taxon>Mucoromycota</taxon>
        <taxon>Glomeromycotina</taxon>
        <taxon>Glomeromycetes</taxon>
        <taxon>Diversisporales</taxon>
        <taxon>Gigasporaceae</taxon>
        <taxon>Racocetra</taxon>
    </lineage>
</organism>
<feature type="compositionally biased region" description="Basic and acidic residues" evidence="1">
    <location>
        <begin position="1"/>
        <end position="12"/>
    </location>
</feature>
<feature type="region of interest" description="Disordered" evidence="1">
    <location>
        <begin position="1"/>
        <end position="48"/>
    </location>
</feature>
<gene>
    <name evidence="2" type="ORF">RFULGI_LOCUS1347</name>
</gene>
<proteinExistence type="predicted"/>
<evidence type="ECO:0000256" key="1">
    <source>
        <dbReference type="SAM" id="MobiDB-lite"/>
    </source>
</evidence>
<dbReference type="EMBL" id="CAJVPZ010000808">
    <property type="protein sequence ID" value="CAG8476557.1"/>
    <property type="molecule type" value="Genomic_DNA"/>
</dbReference>
<accession>A0A9N8WAC9</accession>
<comment type="caution">
    <text evidence="2">The sequence shown here is derived from an EMBL/GenBank/DDBJ whole genome shotgun (WGS) entry which is preliminary data.</text>
</comment>
<protein>
    <submittedName>
        <fullName evidence="2">9317_t:CDS:1</fullName>
    </submittedName>
</protein>
<sequence length="280" mass="32115">MGDNKPSDEIRPDNNASSEGTNKKTSNDEEMGDINSKSPESSDEGSEISNEQIFNVVQEEIETILLNELLYMRFQQMIKEGIQKEIRAFISEEREYLNEKKQSEISEKVYNEMSKEISDIFKSKICDKIKNILEESFNAKRPKITTESLDKMLDTIPIITQKMTNKIAKENAAVIISLISTKLKALQSSNISEHPLNESEKNDLHRTLKDIFNKYANEKMNTTALSMYILFVIADSDSLIILDDLTEVFLYDKNKLKLRLALIRTSIDIFIKSIPLITIM</sequence>